<evidence type="ECO:0000256" key="1">
    <source>
        <dbReference type="SAM" id="SignalP"/>
    </source>
</evidence>
<keyword evidence="3" id="KW-1185">Reference proteome</keyword>
<dbReference type="Proteomes" id="UP000598997">
    <property type="component" value="Unassembled WGS sequence"/>
</dbReference>
<gene>
    <name evidence="2" type="ORF">GCM10010989_08290</name>
</gene>
<comment type="caution">
    <text evidence="2">The sequence shown here is derived from an EMBL/GenBank/DDBJ whole genome shotgun (WGS) entry which is preliminary data.</text>
</comment>
<feature type="chain" id="PRO_5038137870" evidence="1">
    <location>
        <begin position="24"/>
        <end position="82"/>
    </location>
</feature>
<organism evidence="2 3">
    <name type="scientific">Croceicoccus pelagius</name>
    <dbReference type="NCBI Taxonomy" id="1703341"/>
    <lineage>
        <taxon>Bacteria</taxon>
        <taxon>Pseudomonadati</taxon>
        <taxon>Pseudomonadota</taxon>
        <taxon>Alphaproteobacteria</taxon>
        <taxon>Sphingomonadales</taxon>
        <taxon>Erythrobacteraceae</taxon>
        <taxon>Croceicoccus</taxon>
    </lineage>
</organism>
<proteinExistence type="predicted"/>
<protein>
    <submittedName>
        <fullName evidence="2">Uncharacterized protein</fullName>
    </submittedName>
</protein>
<dbReference type="AlphaFoldDB" id="A0A917DGK4"/>
<feature type="signal peptide" evidence="1">
    <location>
        <begin position="1"/>
        <end position="23"/>
    </location>
</feature>
<dbReference type="EMBL" id="BMIO01000002">
    <property type="protein sequence ID" value="GGD36557.1"/>
    <property type="molecule type" value="Genomic_DNA"/>
</dbReference>
<keyword evidence="1" id="KW-0732">Signal</keyword>
<name>A0A917DGK4_9SPHN</name>
<dbReference type="RefSeq" id="WP_156521742.1">
    <property type="nucleotide sequence ID" value="NZ_BMIO01000002.1"/>
</dbReference>
<evidence type="ECO:0000313" key="3">
    <source>
        <dbReference type="Proteomes" id="UP000598997"/>
    </source>
</evidence>
<evidence type="ECO:0000313" key="2">
    <source>
        <dbReference type="EMBL" id="GGD36557.1"/>
    </source>
</evidence>
<reference evidence="2 3" key="1">
    <citation type="journal article" date="2014" name="Int. J. Syst. Evol. Microbiol.">
        <title>Complete genome sequence of Corynebacterium casei LMG S-19264T (=DSM 44701T), isolated from a smear-ripened cheese.</title>
        <authorList>
            <consortium name="US DOE Joint Genome Institute (JGI-PGF)"/>
            <person name="Walter F."/>
            <person name="Albersmeier A."/>
            <person name="Kalinowski J."/>
            <person name="Ruckert C."/>
        </authorList>
    </citation>
    <scope>NUCLEOTIDE SEQUENCE [LARGE SCALE GENOMIC DNA]</scope>
    <source>
        <strain evidence="2 3">CGMCC 1.15358</strain>
    </source>
</reference>
<accession>A0A917DGK4</accession>
<sequence>MHRLIRPVSGSFVALLAAPVVMVQPAPPAPPAPATSSALNGQKRIILHTRDGQAIPVGPPYSRIDRFDEPEGDNWIARLTIE</sequence>